<dbReference type="RefSeq" id="WP_188684093.1">
    <property type="nucleotide sequence ID" value="NZ_BMIS01000005.1"/>
</dbReference>
<organism evidence="2 3">
    <name type="scientific">Nesterenkonia cremea</name>
    <dbReference type="NCBI Taxonomy" id="1882340"/>
    <lineage>
        <taxon>Bacteria</taxon>
        <taxon>Bacillati</taxon>
        <taxon>Actinomycetota</taxon>
        <taxon>Actinomycetes</taxon>
        <taxon>Micrococcales</taxon>
        <taxon>Micrococcaceae</taxon>
        <taxon>Nesterenkonia</taxon>
    </lineage>
</organism>
<dbReference type="SUPFAM" id="SSF54593">
    <property type="entry name" value="Glyoxalase/Bleomycin resistance protein/Dihydroxybiphenyl dioxygenase"/>
    <property type="match status" value="1"/>
</dbReference>
<dbReference type="Proteomes" id="UP000633136">
    <property type="component" value="Unassembled WGS sequence"/>
</dbReference>
<dbReference type="InterPro" id="IPR041581">
    <property type="entry name" value="Glyoxalase_6"/>
</dbReference>
<keyword evidence="3" id="KW-1185">Reference proteome</keyword>
<evidence type="ECO:0000313" key="2">
    <source>
        <dbReference type="EMBL" id="GGE67783.1"/>
    </source>
</evidence>
<protein>
    <submittedName>
        <fullName evidence="2">Glyoxalase</fullName>
    </submittedName>
</protein>
<sequence>MEITRRTITFDAADVELESAFWAALFGGVSEGDHEWRVVRAPDGTVPVGVQLAQLHRVEPQWPGKPADTHLDLWVSDIDAAHDEVLAHGAELLQPASRGENFNVYASPSGHPFCLCWPVEQLGT</sequence>
<dbReference type="PANTHER" id="PTHR35908">
    <property type="entry name" value="HYPOTHETICAL FUSION PROTEIN"/>
    <property type="match status" value="1"/>
</dbReference>
<dbReference type="EMBL" id="BMIS01000005">
    <property type="protein sequence ID" value="GGE67783.1"/>
    <property type="molecule type" value="Genomic_DNA"/>
</dbReference>
<evidence type="ECO:0000313" key="3">
    <source>
        <dbReference type="Proteomes" id="UP000633136"/>
    </source>
</evidence>
<dbReference type="PANTHER" id="PTHR35908:SF1">
    <property type="entry name" value="CONSERVED PROTEIN"/>
    <property type="match status" value="1"/>
</dbReference>
<gene>
    <name evidence="2" type="ORF">GCM10011401_13990</name>
</gene>
<dbReference type="Pfam" id="PF18029">
    <property type="entry name" value="Glyoxalase_6"/>
    <property type="match status" value="1"/>
</dbReference>
<reference evidence="2" key="1">
    <citation type="journal article" date="2014" name="Int. J. Syst. Evol. Microbiol.">
        <title>Complete genome sequence of Corynebacterium casei LMG S-19264T (=DSM 44701T), isolated from a smear-ripened cheese.</title>
        <authorList>
            <consortium name="US DOE Joint Genome Institute (JGI-PGF)"/>
            <person name="Walter F."/>
            <person name="Albersmeier A."/>
            <person name="Kalinowski J."/>
            <person name="Ruckert C."/>
        </authorList>
    </citation>
    <scope>NUCLEOTIDE SEQUENCE</scope>
    <source>
        <strain evidence="2">CGMCC 1.15388</strain>
    </source>
</reference>
<accession>A0A917AQK7</accession>
<dbReference type="Gene3D" id="3.10.180.10">
    <property type="entry name" value="2,3-Dihydroxybiphenyl 1,2-Dioxygenase, domain 1"/>
    <property type="match status" value="1"/>
</dbReference>
<evidence type="ECO:0000259" key="1">
    <source>
        <dbReference type="Pfam" id="PF18029"/>
    </source>
</evidence>
<name>A0A917AQK7_9MICC</name>
<feature type="domain" description="Glyoxalase-like" evidence="1">
    <location>
        <begin position="8"/>
        <end position="116"/>
    </location>
</feature>
<comment type="caution">
    <text evidence="2">The sequence shown here is derived from an EMBL/GenBank/DDBJ whole genome shotgun (WGS) entry which is preliminary data.</text>
</comment>
<dbReference type="AlphaFoldDB" id="A0A917AQK7"/>
<proteinExistence type="predicted"/>
<dbReference type="InterPro" id="IPR029068">
    <property type="entry name" value="Glyas_Bleomycin-R_OHBP_Dase"/>
</dbReference>
<reference evidence="2" key="2">
    <citation type="submission" date="2020-09" db="EMBL/GenBank/DDBJ databases">
        <authorList>
            <person name="Sun Q."/>
            <person name="Zhou Y."/>
        </authorList>
    </citation>
    <scope>NUCLEOTIDE SEQUENCE</scope>
    <source>
        <strain evidence="2">CGMCC 1.15388</strain>
    </source>
</reference>